<comment type="caution">
    <text evidence="7">The sequence shown here is derived from an EMBL/GenBank/DDBJ whole genome shotgun (WGS) entry which is preliminary data.</text>
</comment>
<comment type="similarity">
    <text evidence="2">Belongs to the prokaryotic/mitochondrial release factor family.</text>
</comment>
<evidence type="ECO:0000256" key="5">
    <source>
        <dbReference type="SAM" id="MobiDB-lite"/>
    </source>
</evidence>
<evidence type="ECO:0000313" key="7">
    <source>
        <dbReference type="EMBL" id="RKF82169.1"/>
    </source>
</evidence>
<feature type="region of interest" description="Disordered" evidence="5">
    <location>
        <begin position="168"/>
        <end position="188"/>
    </location>
</feature>
<dbReference type="GO" id="GO:0003747">
    <property type="term" value="F:translation release factor activity"/>
    <property type="evidence" value="ECO:0007669"/>
    <property type="project" value="InterPro"/>
</dbReference>
<feature type="domain" description="Prokaryotic-type class I peptide chain release factors" evidence="6">
    <location>
        <begin position="68"/>
        <end position="167"/>
    </location>
</feature>
<evidence type="ECO:0000256" key="1">
    <source>
        <dbReference type="ARBA" id="ARBA00004173"/>
    </source>
</evidence>
<accession>A0A420J5S1</accession>
<evidence type="ECO:0000256" key="3">
    <source>
        <dbReference type="ARBA" id="ARBA00022946"/>
    </source>
</evidence>
<evidence type="ECO:0000313" key="8">
    <source>
        <dbReference type="Proteomes" id="UP000283383"/>
    </source>
</evidence>
<keyword evidence="4" id="KW-0496">Mitochondrion</keyword>
<comment type="subcellular location">
    <subcellularLocation>
        <location evidence="1">Mitochondrion</location>
    </subcellularLocation>
</comment>
<reference evidence="7 8" key="1">
    <citation type="journal article" date="2018" name="BMC Genomics">
        <title>Comparative genome analyses reveal sequence features reflecting distinct modes of host-adaptation between dicot and monocot powdery mildew.</title>
        <authorList>
            <person name="Wu Y."/>
            <person name="Ma X."/>
            <person name="Pan Z."/>
            <person name="Kale S.D."/>
            <person name="Song Y."/>
            <person name="King H."/>
            <person name="Zhang Q."/>
            <person name="Presley C."/>
            <person name="Deng X."/>
            <person name="Wei C.I."/>
            <person name="Xiao S."/>
        </authorList>
    </citation>
    <scope>NUCLEOTIDE SEQUENCE [LARGE SCALE GENOMIC DNA]</scope>
    <source>
        <strain evidence="7">UMSG3</strain>
    </source>
</reference>
<dbReference type="EMBL" id="MCBQ01002758">
    <property type="protein sequence ID" value="RKF82169.1"/>
    <property type="molecule type" value="Genomic_DNA"/>
</dbReference>
<dbReference type="AlphaFoldDB" id="A0A420J5S1"/>
<dbReference type="Pfam" id="PF00472">
    <property type="entry name" value="RF-1"/>
    <property type="match status" value="1"/>
</dbReference>
<evidence type="ECO:0000256" key="2">
    <source>
        <dbReference type="ARBA" id="ARBA00010835"/>
    </source>
</evidence>
<dbReference type="GO" id="GO:0032543">
    <property type="term" value="P:mitochondrial translation"/>
    <property type="evidence" value="ECO:0007669"/>
    <property type="project" value="UniProtKB-ARBA"/>
</dbReference>
<gene>
    <name evidence="7" type="ORF">GcM3_027010</name>
</gene>
<sequence>MIRRITWSKSPSNFSCRNLKNMATVTTLRKRIIVSTMSNQCTFMITLRQISHTPFCGKKKMPDRPPPIDEDEFTEVFLKGSGPGGQKINKTSSAVQLRHKPTGIVLKVQETRSREQNRKIAREKLALKVEMIQKGNESRLAVINATKSKRKASALKKSKRKYRMLEEQKEAVTKANNQSYDSDKGRSD</sequence>
<dbReference type="InterPro" id="IPR000352">
    <property type="entry name" value="Pep_chain_release_fac_I"/>
</dbReference>
<dbReference type="PANTHER" id="PTHR46203">
    <property type="entry name" value="PROBABLE PEPTIDE CHAIN RELEASE FACTOR C12ORF65"/>
    <property type="match status" value="1"/>
</dbReference>
<keyword evidence="3" id="KW-0809">Transit peptide</keyword>
<dbReference type="STRING" id="62708.A0A420J5S1"/>
<name>A0A420J5S1_9PEZI</name>
<evidence type="ECO:0000256" key="4">
    <source>
        <dbReference type="ARBA" id="ARBA00023128"/>
    </source>
</evidence>
<evidence type="ECO:0000259" key="6">
    <source>
        <dbReference type="Pfam" id="PF00472"/>
    </source>
</evidence>
<dbReference type="FunFam" id="3.30.160.20:FF:000065">
    <property type="entry name" value="Peptidyl-tRNA hydrolase domain protein"/>
    <property type="match status" value="1"/>
</dbReference>
<keyword evidence="8" id="KW-1185">Reference proteome</keyword>
<dbReference type="InterPro" id="IPR045853">
    <property type="entry name" value="Pep_chain_release_fac_I_sf"/>
</dbReference>
<proteinExistence type="inferred from homology"/>
<dbReference type="InterPro" id="IPR052405">
    <property type="entry name" value="Mito_Transl_Release_Factor"/>
</dbReference>
<dbReference type="Proteomes" id="UP000283383">
    <property type="component" value="Unassembled WGS sequence"/>
</dbReference>
<dbReference type="Gene3D" id="3.30.160.20">
    <property type="match status" value="1"/>
</dbReference>
<dbReference type="PANTHER" id="PTHR46203:SF1">
    <property type="entry name" value="MITOCHONDRIAL TRANSLATION RELEASE FACTOR IN RESCUE"/>
    <property type="match status" value="1"/>
</dbReference>
<organism evidence="7 8">
    <name type="scientific">Golovinomyces cichoracearum</name>
    <dbReference type="NCBI Taxonomy" id="62708"/>
    <lineage>
        <taxon>Eukaryota</taxon>
        <taxon>Fungi</taxon>
        <taxon>Dikarya</taxon>
        <taxon>Ascomycota</taxon>
        <taxon>Pezizomycotina</taxon>
        <taxon>Leotiomycetes</taxon>
        <taxon>Erysiphales</taxon>
        <taxon>Erysiphaceae</taxon>
        <taxon>Golovinomyces</taxon>
    </lineage>
</organism>
<dbReference type="GO" id="GO:0005739">
    <property type="term" value="C:mitochondrion"/>
    <property type="evidence" value="ECO:0007669"/>
    <property type="project" value="UniProtKB-SubCell"/>
</dbReference>
<protein>
    <submittedName>
        <fullName evidence="7">Peptide chain release factor 2</fullName>
    </submittedName>
</protein>
<dbReference type="SUPFAM" id="SSF75620">
    <property type="entry name" value="Release factor"/>
    <property type="match status" value="1"/>
</dbReference>